<dbReference type="OrthoDB" id="1014491at2"/>
<dbReference type="Pfam" id="PF13557">
    <property type="entry name" value="Phenol_MetA_deg"/>
    <property type="match status" value="1"/>
</dbReference>
<evidence type="ECO:0000313" key="2">
    <source>
        <dbReference type="EMBL" id="RSK37144.1"/>
    </source>
</evidence>
<reference evidence="2 3" key="1">
    <citation type="submission" date="2018-12" db="EMBL/GenBank/DDBJ databases">
        <authorList>
            <person name="Feng G."/>
            <person name="Zhu H."/>
        </authorList>
    </citation>
    <scope>NUCLEOTIDE SEQUENCE [LARGE SCALE GENOMIC DNA]</scope>
    <source>
        <strain evidence="2 3">9PBR-2</strain>
    </source>
</reference>
<evidence type="ECO:0000313" key="3">
    <source>
        <dbReference type="Proteomes" id="UP000280066"/>
    </source>
</evidence>
<protein>
    <submittedName>
        <fullName evidence="2">Transporter</fullName>
    </submittedName>
</protein>
<accession>A0A3R9NJD6</accession>
<dbReference type="AlphaFoldDB" id="A0A3R9NJD6"/>
<feature type="signal peptide" evidence="1">
    <location>
        <begin position="1"/>
        <end position="44"/>
    </location>
</feature>
<proteinExistence type="predicted"/>
<gene>
    <name evidence="2" type="ORF">EI290_00305</name>
</gene>
<keyword evidence="3" id="KW-1185">Reference proteome</keyword>
<dbReference type="InterPro" id="IPR025737">
    <property type="entry name" value="FApF"/>
</dbReference>
<name>A0A3R9NJD6_9BACT</name>
<keyword evidence="1" id="KW-0732">Signal</keyword>
<comment type="caution">
    <text evidence="2">The sequence shown here is derived from an EMBL/GenBank/DDBJ whole genome shotgun (WGS) entry which is preliminary data.</text>
</comment>
<dbReference type="EMBL" id="RWIS01000001">
    <property type="protein sequence ID" value="RSK37144.1"/>
    <property type="molecule type" value="Genomic_DNA"/>
</dbReference>
<evidence type="ECO:0000256" key="1">
    <source>
        <dbReference type="SAM" id="SignalP"/>
    </source>
</evidence>
<sequence>MTVFGPFAYKPHCSASSPLVVLVTTSRSLLALLALLGAAETAQAQDKPASCPYDSAHFDLFKPVPRNRLRPLRPDRPGVTESPFTVDAGHFQTETDALRLINGRDDDIRSREWKAAYTTLKLGLSRRTDVQLEVPLYKVSKERQATETTWQRAAGFGDLALRVKHNFLGDDQEGPVAVAVVAYTRLPTGGQAGSGGVEGGLILPVNIELPDNFNLDVQVESDLNYDRETGRLYVQVMPSIALDHEFNEVFSFLVEGVTRWDAQQSGWRTSVNVAPIFTVNPNLQFDFGAHLALNKETDREFFVGFTFRR</sequence>
<organism evidence="2 3">
    <name type="scientific">Hymenobacter metallilatus</name>
    <dbReference type="NCBI Taxonomy" id="2493666"/>
    <lineage>
        <taxon>Bacteria</taxon>
        <taxon>Pseudomonadati</taxon>
        <taxon>Bacteroidota</taxon>
        <taxon>Cytophagia</taxon>
        <taxon>Cytophagales</taxon>
        <taxon>Hymenobacteraceae</taxon>
        <taxon>Hymenobacter</taxon>
    </lineage>
</organism>
<dbReference type="Proteomes" id="UP000280066">
    <property type="component" value="Unassembled WGS sequence"/>
</dbReference>
<feature type="chain" id="PRO_5018697004" evidence="1">
    <location>
        <begin position="45"/>
        <end position="309"/>
    </location>
</feature>